<feature type="region of interest" description="Disordered" evidence="1">
    <location>
        <begin position="203"/>
        <end position="222"/>
    </location>
</feature>
<feature type="region of interest" description="Disordered" evidence="1">
    <location>
        <begin position="1"/>
        <end position="25"/>
    </location>
</feature>
<evidence type="ECO:0000313" key="2">
    <source>
        <dbReference type="EMBL" id="KAK7472379.1"/>
    </source>
</evidence>
<reference evidence="2 3" key="1">
    <citation type="submission" date="2024-01" db="EMBL/GenBank/DDBJ databases">
        <title>A draft genome for the cacao thread blight pathogen Marasmiellus scandens.</title>
        <authorList>
            <person name="Baruah I.K."/>
            <person name="Leung J."/>
            <person name="Bukari Y."/>
            <person name="Amoako-Attah I."/>
            <person name="Meinhardt L.W."/>
            <person name="Bailey B.A."/>
            <person name="Cohen S.P."/>
        </authorList>
    </citation>
    <scope>NUCLEOTIDE SEQUENCE [LARGE SCALE GENOMIC DNA]</scope>
    <source>
        <strain evidence="2 3">GH-19</strain>
    </source>
</reference>
<dbReference type="Proteomes" id="UP001498398">
    <property type="component" value="Unassembled WGS sequence"/>
</dbReference>
<sequence>MEKGSSSEEFLGRLDSSGSSDERPLALDVDDDITATEFEGFLDLLYPSDIPPDLSSKTQEEWIAILKISTKWGFLQIRELAIQKLTPMNMTVFKRIELAREYSVAQWLRSGYFDLVKQLETLTMENVESIGYPSSIRIFRIREQMIKKYGSVDSSSFSGYSYTIPQFSTNHWNNAEIHKAIEEEFIGELVEADERDVVPERADNFDTSCPVTYDPPDSPEPEDANETLIISQKLEKAIQLVREISEIQRGDLGEKEKEELIKKLQRKGERYWGAYSAFNHPSSIDVSLLQPSRATDAIEERILYLLNPSAQNIRTLQVTLPKKAKGAALRNTLSIILTSRNLSSAYDRGNLRIMNIFLPGRL</sequence>
<organism evidence="2 3">
    <name type="scientific">Marasmiellus scandens</name>
    <dbReference type="NCBI Taxonomy" id="2682957"/>
    <lineage>
        <taxon>Eukaryota</taxon>
        <taxon>Fungi</taxon>
        <taxon>Dikarya</taxon>
        <taxon>Basidiomycota</taxon>
        <taxon>Agaricomycotina</taxon>
        <taxon>Agaricomycetes</taxon>
        <taxon>Agaricomycetidae</taxon>
        <taxon>Agaricales</taxon>
        <taxon>Marasmiineae</taxon>
        <taxon>Omphalotaceae</taxon>
        <taxon>Marasmiellus</taxon>
    </lineage>
</organism>
<protein>
    <recommendedName>
        <fullName evidence="4">BTB domain-containing protein</fullName>
    </recommendedName>
</protein>
<dbReference type="EMBL" id="JBANRG010000001">
    <property type="protein sequence ID" value="KAK7472379.1"/>
    <property type="molecule type" value="Genomic_DNA"/>
</dbReference>
<feature type="compositionally biased region" description="Basic and acidic residues" evidence="1">
    <location>
        <begin position="1"/>
        <end position="12"/>
    </location>
</feature>
<evidence type="ECO:0008006" key="4">
    <source>
        <dbReference type="Google" id="ProtNLM"/>
    </source>
</evidence>
<comment type="caution">
    <text evidence="2">The sequence shown here is derived from an EMBL/GenBank/DDBJ whole genome shotgun (WGS) entry which is preliminary data.</text>
</comment>
<gene>
    <name evidence="2" type="ORF">VKT23_000495</name>
</gene>
<keyword evidence="3" id="KW-1185">Reference proteome</keyword>
<evidence type="ECO:0000256" key="1">
    <source>
        <dbReference type="SAM" id="MobiDB-lite"/>
    </source>
</evidence>
<evidence type="ECO:0000313" key="3">
    <source>
        <dbReference type="Proteomes" id="UP001498398"/>
    </source>
</evidence>
<accession>A0ABR1K4N3</accession>
<name>A0ABR1K4N3_9AGAR</name>
<proteinExistence type="predicted"/>